<dbReference type="InterPro" id="IPR036291">
    <property type="entry name" value="NAD(P)-bd_dom_sf"/>
</dbReference>
<dbReference type="OMA" id="FGRIDNC"/>
<evidence type="ECO:0000256" key="3">
    <source>
        <dbReference type="ARBA" id="ARBA00023002"/>
    </source>
</evidence>
<dbReference type="SUPFAM" id="SSF51735">
    <property type="entry name" value="NAD(P)-binding Rossmann-fold domains"/>
    <property type="match status" value="1"/>
</dbReference>
<protein>
    <submittedName>
        <fullName evidence="4">Uncharacterized protein</fullName>
    </submittedName>
</protein>
<evidence type="ECO:0000256" key="1">
    <source>
        <dbReference type="ARBA" id="ARBA00006484"/>
    </source>
</evidence>
<proteinExistence type="inferred from homology"/>
<dbReference type="PRINTS" id="PR00080">
    <property type="entry name" value="SDRFAMILY"/>
</dbReference>
<dbReference type="VEuPathDB" id="FungiDB:ASPCADRAFT_56558"/>
<dbReference type="Proteomes" id="UP000188318">
    <property type="component" value="Unassembled WGS sequence"/>
</dbReference>
<keyword evidence="5" id="KW-1185">Reference proteome</keyword>
<dbReference type="Gene3D" id="3.40.50.720">
    <property type="entry name" value="NAD(P)-binding Rossmann-like Domain"/>
    <property type="match status" value="1"/>
</dbReference>
<dbReference type="PANTHER" id="PTHR43008:SF4">
    <property type="entry name" value="CHAIN DEHYDROGENASE, PUTATIVE (AFU_ORTHOLOGUE AFUA_4G08710)-RELATED"/>
    <property type="match status" value="1"/>
</dbReference>
<evidence type="ECO:0000313" key="4">
    <source>
        <dbReference type="EMBL" id="OOF91813.1"/>
    </source>
</evidence>
<evidence type="ECO:0000313" key="5">
    <source>
        <dbReference type="Proteomes" id="UP000188318"/>
    </source>
</evidence>
<dbReference type="EMBL" id="KV907509">
    <property type="protein sequence ID" value="OOF91813.1"/>
    <property type="molecule type" value="Genomic_DNA"/>
</dbReference>
<dbReference type="FunFam" id="3.40.50.720:FF:000084">
    <property type="entry name" value="Short-chain dehydrogenase reductase"/>
    <property type="match status" value="1"/>
</dbReference>
<dbReference type="GO" id="GO:0050664">
    <property type="term" value="F:oxidoreductase activity, acting on NAD(P)H, oxygen as acceptor"/>
    <property type="evidence" value="ECO:0007669"/>
    <property type="project" value="TreeGrafter"/>
</dbReference>
<sequence length="316" mass="33884">MVPQLLSHRAGFLLCRRFSSAGQIFNTSSCRNSNHKLISGPSFSTSPIRSSAVSKAARELIDSKLSLRNKITVITGGSRGIGLTLAKTAASLGSDVAILDIEEPETSITQLQQDYGSRFTFHRMDVTSQPGMELAFDQVVEDLGRIDNYITSAGVALDKPFLEHTWEECRRILDINVLGSYFSAQIAAKHMVKQGNGGSIVMIASIAAHCAIPAQRVSIYGASKAAIKLLGQTLAVEMAPFNVRVNTISPGFIETKMTAQFKNIQTVIRTVPPLGRIGQPEDLALAVGYLLGEGASYTTGTDVAITGGLHSGRIEM</sequence>
<dbReference type="OrthoDB" id="5325318at2759"/>
<keyword evidence="2" id="KW-0521">NADP</keyword>
<reference evidence="5" key="1">
    <citation type="journal article" date="2017" name="Genome Biol.">
        <title>Comparative genomics reveals high biological diversity and specific adaptations in the industrially and medically important fungal genus Aspergillus.</title>
        <authorList>
            <person name="de Vries R.P."/>
            <person name="Riley R."/>
            <person name="Wiebenga A."/>
            <person name="Aguilar-Osorio G."/>
            <person name="Amillis S."/>
            <person name="Uchima C.A."/>
            <person name="Anderluh G."/>
            <person name="Asadollahi M."/>
            <person name="Askin M."/>
            <person name="Barry K."/>
            <person name="Battaglia E."/>
            <person name="Bayram O."/>
            <person name="Benocci T."/>
            <person name="Braus-Stromeyer S.A."/>
            <person name="Caldana C."/>
            <person name="Canovas D."/>
            <person name="Cerqueira G.C."/>
            <person name="Chen F."/>
            <person name="Chen W."/>
            <person name="Choi C."/>
            <person name="Clum A."/>
            <person name="Dos Santos R.A."/>
            <person name="Damasio A.R."/>
            <person name="Diallinas G."/>
            <person name="Emri T."/>
            <person name="Fekete E."/>
            <person name="Flipphi M."/>
            <person name="Freyberg S."/>
            <person name="Gallo A."/>
            <person name="Gournas C."/>
            <person name="Habgood R."/>
            <person name="Hainaut M."/>
            <person name="Harispe M.L."/>
            <person name="Henrissat B."/>
            <person name="Hilden K.S."/>
            <person name="Hope R."/>
            <person name="Hossain A."/>
            <person name="Karabika E."/>
            <person name="Karaffa L."/>
            <person name="Karanyi Z."/>
            <person name="Krasevec N."/>
            <person name="Kuo A."/>
            <person name="Kusch H."/>
            <person name="LaButti K."/>
            <person name="Lagendijk E.L."/>
            <person name="Lapidus A."/>
            <person name="Levasseur A."/>
            <person name="Lindquist E."/>
            <person name="Lipzen A."/>
            <person name="Logrieco A.F."/>
            <person name="MacCabe A."/>
            <person name="Maekelae M.R."/>
            <person name="Malavazi I."/>
            <person name="Melin P."/>
            <person name="Meyer V."/>
            <person name="Mielnichuk N."/>
            <person name="Miskei M."/>
            <person name="Molnar A.P."/>
            <person name="Mule G."/>
            <person name="Ngan C.Y."/>
            <person name="Orejas M."/>
            <person name="Orosz E."/>
            <person name="Ouedraogo J.P."/>
            <person name="Overkamp K.M."/>
            <person name="Park H.-S."/>
            <person name="Perrone G."/>
            <person name="Piumi F."/>
            <person name="Punt P.J."/>
            <person name="Ram A.F."/>
            <person name="Ramon A."/>
            <person name="Rauscher S."/>
            <person name="Record E."/>
            <person name="Riano-Pachon D.M."/>
            <person name="Robert V."/>
            <person name="Roehrig J."/>
            <person name="Ruller R."/>
            <person name="Salamov A."/>
            <person name="Salih N.S."/>
            <person name="Samson R.A."/>
            <person name="Sandor E."/>
            <person name="Sanguinetti M."/>
            <person name="Schuetze T."/>
            <person name="Sepcic K."/>
            <person name="Shelest E."/>
            <person name="Sherlock G."/>
            <person name="Sophianopoulou V."/>
            <person name="Squina F.M."/>
            <person name="Sun H."/>
            <person name="Susca A."/>
            <person name="Todd R.B."/>
            <person name="Tsang A."/>
            <person name="Unkles S.E."/>
            <person name="van de Wiele N."/>
            <person name="van Rossen-Uffink D."/>
            <person name="Oliveira J.V."/>
            <person name="Vesth T.C."/>
            <person name="Visser J."/>
            <person name="Yu J.-H."/>
            <person name="Zhou M."/>
            <person name="Andersen M.R."/>
            <person name="Archer D.B."/>
            <person name="Baker S.E."/>
            <person name="Benoit I."/>
            <person name="Brakhage A.A."/>
            <person name="Braus G.H."/>
            <person name="Fischer R."/>
            <person name="Frisvad J.C."/>
            <person name="Goldman G.H."/>
            <person name="Houbraken J."/>
            <person name="Oakley B."/>
            <person name="Pocsi I."/>
            <person name="Scazzocchio C."/>
            <person name="Seiboth B."/>
            <person name="vanKuyk P.A."/>
            <person name="Wortman J."/>
            <person name="Dyer P.S."/>
            <person name="Grigoriev I.V."/>
        </authorList>
    </citation>
    <scope>NUCLEOTIDE SEQUENCE [LARGE SCALE GENOMIC DNA]</scope>
    <source>
        <strain evidence="5">ITEM 5010</strain>
    </source>
</reference>
<dbReference type="GO" id="GO:0044550">
    <property type="term" value="P:secondary metabolite biosynthetic process"/>
    <property type="evidence" value="ECO:0007669"/>
    <property type="project" value="UniProtKB-ARBA"/>
</dbReference>
<name>A0A1R3RBH8_ASPC5</name>
<dbReference type="PRINTS" id="PR00081">
    <property type="entry name" value="GDHRDH"/>
</dbReference>
<dbReference type="Pfam" id="PF13561">
    <property type="entry name" value="adh_short_C2"/>
    <property type="match status" value="1"/>
</dbReference>
<dbReference type="PROSITE" id="PS00061">
    <property type="entry name" value="ADH_SHORT"/>
    <property type="match status" value="1"/>
</dbReference>
<dbReference type="PANTHER" id="PTHR43008">
    <property type="entry name" value="BENZIL REDUCTASE"/>
    <property type="match status" value="1"/>
</dbReference>
<dbReference type="InterPro" id="IPR020904">
    <property type="entry name" value="Sc_DH/Rdtase_CS"/>
</dbReference>
<organism evidence="4 5">
    <name type="scientific">Aspergillus carbonarius (strain ITEM 5010)</name>
    <dbReference type="NCBI Taxonomy" id="602072"/>
    <lineage>
        <taxon>Eukaryota</taxon>
        <taxon>Fungi</taxon>
        <taxon>Dikarya</taxon>
        <taxon>Ascomycota</taxon>
        <taxon>Pezizomycotina</taxon>
        <taxon>Eurotiomycetes</taxon>
        <taxon>Eurotiomycetidae</taxon>
        <taxon>Eurotiales</taxon>
        <taxon>Aspergillaceae</taxon>
        <taxon>Aspergillus</taxon>
        <taxon>Aspergillus subgen. Circumdati</taxon>
    </lineage>
</organism>
<accession>A0A1R3RBH8</accession>
<keyword evidence="3" id="KW-0560">Oxidoreductase</keyword>
<comment type="similarity">
    <text evidence="1">Belongs to the short-chain dehydrogenases/reductases (SDR) family.</text>
</comment>
<dbReference type="AlphaFoldDB" id="A0A1R3RBH8"/>
<gene>
    <name evidence="4" type="ORF">ASPCADRAFT_56558</name>
</gene>
<evidence type="ECO:0000256" key="2">
    <source>
        <dbReference type="ARBA" id="ARBA00022857"/>
    </source>
</evidence>
<dbReference type="GO" id="GO:0016616">
    <property type="term" value="F:oxidoreductase activity, acting on the CH-OH group of donors, NAD or NADP as acceptor"/>
    <property type="evidence" value="ECO:0007669"/>
    <property type="project" value="UniProtKB-ARBA"/>
</dbReference>
<dbReference type="STRING" id="602072.A0A1R3RBH8"/>
<dbReference type="InterPro" id="IPR002347">
    <property type="entry name" value="SDR_fam"/>
</dbReference>